<dbReference type="PATRIC" id="fig|408015.6.peg.4584"/>
<keyword evidence="2" id="KW-1185">Reference proteome</keyword>
<dbReference type="AlphaFoldDB" id="A0A0F7FYP6"/>
<name>A0A0F7FYP6_9ACTN</name>
<dbReference type="HOGENOM" id="CLU_3085454_0_0_11"/>
<accession>A0A0F7FYP6</accession>
<proteinExistence type="predicted"/>
<sequence length="52" mass="5921">MFPRRIERRQVFREESGCLALLTGAMGMSYPCRFVARELVWDSGERSSAPLG</sequence>
<dbReference type="EMBL" id="CP009922">
    <property type="protein sequence ID" value="AKG45912.1"/>
    <property type="molecule type" value="Genomic_DNA"/>
</dbReference>
<protein>
    <submittedName>
        <fullName evidence="1">Uncharacterized protein</fullName>
    </submittedName>
</protein>
<gene>
    <name evidence="1" type="ORF">SXIM_45280</name>
</gene>
<evidence type="ECO:0000313" key="2">
    <source>
        <dbReference type="Proteomes" id="UP000034034"/>
    </source>
</evidence>
<dbReference type="Proteomes" id="UP000034034">
    <property type="component" value="Chromosome"/>
</dbReference>
<organism evidence="1 2">
    <name type="scientific">Streptomyces xiamenensis</name>
    <dbReference type="NCBI Taxonomy" id="408015"/>
    <lineage>
        <taxon>Bacteria</taxon>
        <taxon>Bacillati</taxon>
        <taxon>Actinomycetota</taxon>
        <taxon>Actinomycetes</taxon>
        <taxon>Kitasatosporales</taxon>
        <taxon>Streptomycetaceae</taxon>
        <taxon>Streptomyces</taxon>
    </lineage>
</organism>
<dbReference type="STRING" id="408015.SXIM_45280"/>
<dbReference type="KEGG" id="sxi:SXIM_45280"/>
<reference evidence="1" key="1">
    <citation type="submission" date="2019-08" db="EMBL/GenBank/DDBJ databases">
        <title>Complete genome sequence of a mangrove-derived Streptomyces xiamenensis.</title>
        <authorList>
            <person name="Xu J."/>
        </authorList>
    </citation>
    <scope>NUCLEOTIDE SEQUENCE</scope>
    <source>
        <strain evidence="1">318</strain>
    </source>
</reference>
<evidence type="ECO:0000313" key="1">
    <source>
        <dbReference type="EMBL" id="AKG45912.1"/>
    </source>
</evidence>